<gene>
    <name evidence="1" type="ORF">LCGC14_0661690</name>
</gene>
<dbReference type="AlphaFoldDB" id="A0A0F9QYF3"/>
<organism evidence="1">
    <name type="scientific">marine sediment metagenome</name>
    <dbReference type="NCBI Taxonomy" id="412755"/>
    <lineage>
        <taxon>unclassified sequences</taxon>
        <taxon>metagenomes</taxon>
        <taxon>ecological metagenomes</taxon>
    </lineage>
</organism>
<sequence>MHLWQYLPRWMVNILNSKSCSQCNERVNKSDVIAVGVRLIEGSSDKTTLYVEHACSSCQKRVITSFSKEKQNSVENLCYMLIEQMQQKRELEKSQEISNHDRKEEISDEEVVELLEFMEKHNSHEDFMKFIKAPKLSENDED</sequence>
<dbReference type="EMBL" id="LAZR01001269">
    <property type="protein sequence ID" value="KKN47564.1"/>
    <property type="molecule type" value="Genomic_DNA"/>
</dbReference>
<proteinExistence type="predicted"/>
<protein>
    <submittedName>
        <fullName evidence="1">Uncharacterized protein</fullName>
    </submittedName>
</protein>
<comment type="caution">
    <text evidence="1">The sequence shown here is derived from an EMBL/GenBank/DDBJ whole genome shotgun (WGS) entry which is preliminary data.</text>
</comment>
<accession>A0A0F9QYF3</accession>
<evidence type="ECO:0000313" key="1">
    <source>
        <dbReference type="EMBL" id="KKN47564.1"/>
    </source>
</evidence>
<reference evidence="1" key="1">
    <citation type="journal article" date="2015" name="Nature">
        <title>Complex archaea that bridge the gap between prokaryotes and eukaryotes.</title>
        <authorList>
            <person name="Spang A."/>
            <person name="Saw J.H."/>
            <person name="Jorgensen S.L."/>
            <person name="Zaremba-Niedzwiedzka K."/>
            <person name="Martijn J."/>
            <person name="Lind A.E."/>
            <person name="van Eijk R."/>
            <person name="Schleper C."/>
            <person name="Guy L."/>
            <person name="Ettema T.J."/>
        </authorList>
    </citation>
    <scope>NUCLEOTIDE SEQUENCE</scope>
</reference>
<name>A0A0F9QYF3_9ZZZZ</name>